<feature type="compositionally biased region" description="Basic residues" evidence="1">
    <location>
        <begin position="389"/>
        <end position="403"/>
    </location>
</feature>
<gene>
    <name evidence="3" type="ORF">C1SCF055_LOCUS18104</name>
</gene>
<comment type="caution">
    <text evidence="3">The sequence shown here is derived from an EMBL/GenBank/DDBJ whole genome shotgun (WGS) entry which is preliminary data.</text>
</comment>
<accession>A0A9P1FYB9</accession>
<dbReference type="EMBL" id="CAMXCT030001557">
    <property type="protein sequence ID" value="CAL4778487.1"/>
    <property type="molecule type" value="Genomic_DNA"/>
</dbReference>
<evidence type="ECO:0000256" key="2">
    <source>
        <dbReference type="SAM" id="SignalP"/>
    </source>
</evidence>
<dbReference type="OrthoDB" id="10664612at2759"/>
<evidence type="ECO:0000313" key="4">
    <source>
        <dbReference type="EMBL" id="CAL1144550.1"/>
    </source>
</evidence>
<dbReference type="EMBL" id="CAMXCT020001557">
    <property type="protein sequence ID" value="CAL1144550.1"/>
    <property type="molecule type" value="Genomic_DNA"/>
</dbReference>
<feature type="region of interest" description="Disordered" evidence="1">
    <location>
        <begin position="371"/>
        <end position="412"/>
    </location>
</feature>
<dbReference type="EMBL" id="CAMXCT010001557">
    <property type="protein sequence ID" value="CAI3991175.1"/>
    <property type="molecule type" value="Genomic_DNA"/>
</dbReference>
<dbReference type="Proteomes" id="UP001152797">
    <property type="component" value="Unassembled WGS sequence"/>
</dbReference>
<dbReference type="GO" id="GO:0003676">
    <property type="term" value="F:nucleic acid binding"/>
    <property type="evidence" value="ECO:0007669"/>
    <property type="project" value="InterPro"/>
</dbReference>
<proteinExistence type="predicted"/>
<evidence type="ECO:0000313" key="5">
    <source>
        <dbReference type="Proteomes" id="UP001152797"/>
    </source>
</evidence>
<reference evidence="4" key="2">
    <citation type="submission" date="2024-04" db="EMBL/GenBank/DDBJ databases">
        <authorList>
            <person name="Chen Y."/>
            <person name="Shah S."/>
            <person name="Dougan E. K."/>
            <person name="Thang M."/>
            <person name="Chan C."/>
        </authorList>
    </citation>
    <scope>NUCLEOTIDE SEQUENCE [LARGE SCALE GENOMIC DNA]</scope>
</reference>
<feature type="signal peptide" evidence="2">
    <location>
        <begin position="1"/>
        <end position="22"/>
    </location>
</feature>
<dbReference type="AlphaFoldDB" id="A0A9P1FYB9"/>
<evidence type="ECO:0000313" key="3">
    <source>
        <dbReference type="EMBL" id="CAI3991175.1"/>
    </source>
</evidence>
<dbReference type="InterPro" id="IPR036875">
    <property type="entry name" value="Znf_CCHC_sf"/>
</dbReference>
<name>A0A9P1FYB9_9DINO</name>
<feature type="chain" id="PRO_5043272326" evidence="2">
    <location>
        <begin position="23"/>
        <end position="1195"/>
    </location>
</feature>
<keyword evidence="5" id="KW-1185">Reference proteome</keyword>
<keyword evidence="2" id="KW-0732">Signal</keyword>
<protein>
    <submittedName>
        <fullName evidence="3">Uncharacterized protein</fullName>
    </submittedName>
</protein>
<reference evidence="3" key="1">
    <citation type="submission" date="2022-10" db="EMBL/GenBank/DDBJ databases">
        <authorList>
            <person name="Chen Y."/>
            <person name="Dougan E. K."/>
            <person name="Chan C."/>
            <person name="Rhodes N."/>
            <person name="Thang M."/>
        </authorList>
    </citation>
    <scope>NUCLEOTIDE SEQUENCE</scope>
</reference>
<organism evidence="3">
    <name type="scientific">Cladocopium goreaui</name>
    <dbReference type="NCBI Taxonomy" id="2562237"/>
    <lineage>
        <taxon>Eukaryota</taxon>
        <taxon>Sar</taxon>
        <taxon>Alveolata</taxon>
        <taxon>Dinophyceae</taxon>
        <taxon>Suessiales</taxon>
        <taxon>Symbiodiniaceae</taxon>
        <taxon>Cladocopium</taxon>
    </lineage>
</organism>
<sequence>MRDARMGLELLHLPLAAVAASGWPCFRILAHLAEESRRISFPLDNACDDLDSEAARSFREQLLRPALQQQRLVPMDAAWKYLQEPPPRCAIGWAATYFALAAHEAPERRNELLQRGQETLLEWPSLQRSLYALLTTRWPLWHSLERLRNASGVQTVYVKQLEGQSVDLDVVFCGNGVEGLQQTLRGWCERKGWRLHFLRADLAACPSFYQSISLPNSGHVLMLSPLLWSMEAVEAAVDALNFSLFDEADVLGFPTLDATLLWTFAVQRIRRSPWSVRYEAFPTGAGSARTSCLRLYEMLTKTDFRLRYGLTQAEEALRAVHLKLGHYAEAITGTARCLARLETLVYVLDSALQACEEQRQKLPFAPVVARRAAKPRPGRRTGGISSGSFKRKPLSKPGLKRKILSNNKDDQTKKIRSLEDRCFRADATSMSRAFQSATWQRLVQRLRPSQGVGKVEEEMAWFVDLDLEILAARLRVYLCMGPPIPEEPYLSRVRLVPWLARKYRLEEAHFTDSNVQQLCLGPADAGASPCAQQEGRMALATALAAWKDVRVLLDGVALLTAGRLPLGEDAAMQSLEVCSHDEGFLCSALETESVVLPMEVMVETEPSRCTFRSARDTGAAGTQLPPLLRVQRGGPACEGVEVFNMRLHNGMLLPVWQRPSSGDVEDLAAHVLSCMALRLRLEATTWRVHAPSDQLQGSECLEYLKRSVASLTEPVVLLSPFLLQEKWSDKTTQATTWRVHAPSDQLQGSECLEYLKRSVASLTEPVVLLSPFLLQEKWSDKTTQVLKRALLQLRLGDASVLSFPTNSELFSWRVRRLRHQYWKLEFSAVDEITNQRSLSGASCALGLASMTRVFAATTLQSWAVAITPAARDEAFTTTTSGRQPFKSGQYRMTIEEVKIVTKCGHCHKVGHWHRECPDLHRGSVEKEQHYLQSEEATFCGMLEIEKERSSPMNIRGDQHPPEEELSGPGDCEVDPSLSKRTVLQTVVAGNANMARDWILPRSQVESDPEKPWNWLLELDLQIHHAKIKAMSCADGPMPEVDYLPQISLTQHVSHKHQARPQVEMADFDGRREVSCIKGANWFEVARKGLVAPYCFRRDVMKAFRQLRQWWTSLDARNFLVPEEGTFLALFRNGDAGIMPWDSDFDVKLYTEQDITMEGEATLDTLHGGGWIKDRGIQQHSWRYHRGDTGEISDHI</sequence>
<feature type="region of interest" description="Disordered" evidence="1">
    <location>
        <begin position="951"/>
        <end position="971"/>
    </location>
</feature>
<evidence type="ECO:0000256" key="1">
    <source>
        <dbReference type="SAM" id="MobiDB-lite"/>
    </source>
</evidence>
<dbReference type="GO" id="GO:0008270">
    <property type="term" value="F:zinc ion binding"/>
    <property type="evidence" value="ECO:0007669"/>
    <property type="project" value="InterPro"/>
</dbReference>
<dbReference type="SUPFAM" id="SSF57756">
    <property type="entry name" value="Retrovirus zinc finger-like domains"/>
    <property type="match status" value="1"/>
</dbReference>